<dbReference type="EMBL" id="CM047747">
    <property type="protein sequence ID" value="KAJ0017025.1"/>
    <property type="molecule type" value="Genomic_DNA"/>
</dbReference>
<proteinExistence type="predicted"/>
<organism evidence="1 2">
    <name type="scientific">Pistacia integerrima</name>
    <dbReference type="NCBI Taxonomy" id="434235"/>
    <lineage>
        <taxon>Eukaryota</taxon>
        <taxon>Viridiplantae</taxon>
        <taxon>Streptophyta</taxon>
        <taxon>Embryophyta</taxon>
        <taxon>Tracheophyta</taxon>
        <taxon>Spermatophyta</taxon>
        <taxon>Magnoliopsida</taxon>
        <taxon>eudicotyledons</taxon>
        <taxon>Gunneridae</taxon>
        <taxon>Pentapetalae</taxon>
        <taxon>rosids</taxon>
        <taxon>malvids</taxon>
        <taxon>Sapindales</taxon>
        <taxon>Anacardiaceae</taxon>
        <taxon>Pistacia</taxon>
    </lineage>
</organism>
<keyword evidence="2" id="KW-1185">Reference proteome</keyword>
<evidence type="ECO:0000313" key="2">
    <source>
        <dbReference type="Proteomes" id="UP001163603"/>
    </source>
</evidence>
<dbReference type="Proteomes" id="UP001163603">
    <property type="component" value="Chromosome 12"/>
</dbReference>
<reference evidence="2" key="1">
    <citation type="journal article" date="2023" name="G3 (Bethesda)">
        <title>Genome assembly and association tests identify interacting loci associated with vigor, precocity, and sex in interspecific pistachio rootstocks.</title>
        <authorList>
            <person name="Palmer W."/>
            <person name="Jacygrad E."/>
            <person name="Sagayaradj S."/>
            <person name="Cavanaugh K."/>
            <person name="Han R."/>
            <person name="Bertier L."/>
            <person name="Beede B."/>
            <person name="Kafkas S."/>
            <person name="Golino D."/>
            <person name="Preece J."/>
            <person name="Michelmore R."/>
        </authorList>
    </citation>
    <scope>NUCLEOTIDE SEQUENCE [LARGE SCALE GENOMIC DNA]</scope>
</reference>
<name>A0ACC0XHQ1_9ROSI</name>
<protein>
    <submittedName>
        <fullName evidence="1">Uncharacterized protein</fullName>
    </submittedName>
</protein>
<evidence type="ECO:0000313" key="1">
    <source>
        <dbReference type="EMBL" id="KAJ0017025.1"/>
    </source>
</evidence>
<sequence>MNLRVKLLRSSSVFAHLCCIFLIIFFILQKSTAQTATTDPAEGTRSMGHNELTGPIPKEIGNLKELYFLAFGSNNFTGSLPHELGNLAKLENFFMDSSGIGGEIPSTFGNLRSLKKMWAYDCPLTGKIPDFIGNWTKIESLQITDIYNGSSSIGFIRSMKNLTNLSLRNALISGNIPSNIGELQMLKTLDLSFNNLTGQVTSALFSIDTLTHLYLGNNSLSGSLPQQKSVNLQTMNLVGNNFTFDSSNISVIPGLNCLQRNFPCNKNDPRYSRLAIKCGGKQLRVGNIVYEADDGGASFNVLNSEKWAVSNVGLFSEGQFNTLPQNTGSEVINTTTPDLYQTARQSPGSLRYYGLGLENGVYNVSLFFAEIIYEDRTSRKWGSLGRRVFDVYIQAGGVRRAIRRSFDANVTDNHLEIHLFWTGKGTCCVPAAGSYGPLISALSVTPEFQPTVGLEQKKNQIGLIVGITVPLVILGISLIFVVFYLRMRKDKDDTEGKNPIEFNSNAWSLHESNQSLGLLDPTLTEFDENEALRVIAVALLCTQASPMLRPPMSRVVNMLTGDIEVGAVTSKPSYLSDWDFNDVTNTFTNDNIGTSSSSASYSKNKSDNPTDLSPGVKPLHSPLNISQFRDAISEGR</sequence>
<gene>
    <name evidence="1" type="ORF">Pint_11542</name>
</gene>
<accession>A0ACC0XHQ1</accession>
<comment type="caution">
    <text evidence="1">The sequence shown here is derived from an EMBL/GenBank/DDBJ whole genome shotgun (WGS) entry which is preliminary data.</text>
</comment>